<evidence type="ECO:0000256" key="1">
    <source>
        <dbReference type="ARBA" id="ARBA00004418"/>
    </source>
</evidence>
<evidence type="ECO:0000313" key="5">
    <source>
        <dbReference type="EMBL" id="MBS7813662.1"/>
    </source>
</evidence>
<feature type="chain" id="PRO_5046783231" evidence="4">
    <location>
        <begin position="18"/>
        <end position="328"/>
    </location>
</feature>
<reference evidence="5 6" key="1">
    <citation type="submission" date="2021-05" db="EMBL/GenBank/DDBJ databases">
        <title>Roseococcus sp. XZZS9, whole genome shotgun sequencing project.</title>
        <authorList>
            <person name="Zhao G."/>
            <person name="Shen L."/>
        </authorList>
    </citation>
    <scope>NUCLEOTIDE SEQUENCE [LARGE SCALE GENOMIC DNA]</scope>
    <source>
        <strain evidence="5 6">XZZS9</strain>
    </source>
</reference>
<evidence type="ECO:0000256" key="2">
    <source>
        <dbReference type="ARBA" id="ARBA00010742"/>
    </source>
</evidence>
<dbReference type="PANTHER" id="PTHR30024:SF47">
    <property type="entry name" value="TAURINE-BINDING PERIPLASMIC PROTEIN"/>
    <property type="match status" value="1"/>
</dbReference>
<comment type="similarity">
    <text evidence="2">Belongs to the bacterial solute-binding protein SsuA/TauA family.</text>
</comment>
<dbReference type="RefSeq" id="WP_213672370.1">
    <property type="nucleotide sequence ID" value="NZ_JAHCDA010000006.1"/>
</dbReference>
<dbReference type="Proteomes" id="UP000766336">
    <property type="component" value="Unassembled WGS sequence"/>
</dbReference>
<dbReference type="EMBL" id="JAHCDA010000006">
    <property type="protein sequence ID" value="MBS7813662.1"/>
    <property type="molecule type" value="Genomic_DNA"/>
</dbReference>
<comment type="subcellular location">
    <subcellularLocation>
        <location evidence="1">Periplasm</location>
    </subcellularLocation>
</comment>
<organism evidence="5 6">
    <name type="scientific">Roseococcus pinisoli</name>
    <dbReference type="NCBI Taxonomy" id="2835040"/>
    <lineage>
        <taxon>Bacteria</taxon>
        <taxon>Pseudomonadati</taxon>
        <taxon>Pseudomonadota</taxon>
        <taxon>Alphaproteobacteria</taxon>
        <taxon>Acetobacterales</taxon>
        <taxon>Roseomonadaceae</taxon>
        <taxon>Roseococcus</taxon>
    </lineage>
</organism>
<dbReference type="Gene3D" id="3.40.190.10">
    <property type="entry name" value="Periplasmic binding protein-like II"/>
    <property type="match status" value="2"/>
</dbReference>
<comment type="caution">
    <text evidence="5">The sequence shown here is derived from an EMBL/GenBank/DDBJ whole genome shotgun (WGS) entry which is preliminary data.</text>
</comment>
<proteinExistence type="inferred from homology"/>
<evidence type="ECO:0000313" key="6">
    <source>
        <dbReference type="Proteomes" id="UP000766336"/>
    </source>
</evidence>
<evidence type="ECO:0000256" key="3">
    <source>
        <dbReference type="ARBA" id="ARBA00022729"/>
    </source>
</evidence>
<dbReference type="SUPFAM" id="SSF53850">
    <property type="entry name" value="Periplasmic binding protein-like II"/>
    <property type="match status" value="1"/>
</dbReference>
<name>A0ABS5QJB0_9PROT</name>
<keyword evidence="3 4" id="KW-0732">Signal</keyword>
<feature type="signal peptide" evidence="4">
    <location>
        <begin position="1"/>
        <end position="17"/>
    </location>
</feature>
<dbReference type="PANTHER" id="PTHR30024">
    <property type="entry name" value="ALIPHATIC SULFONATES-BINDING PROTEIN-RELATED"/>
    <property type="match status" value="1"/>
</dbReference>
<sequence>MFVSRRLLLGASAPALAAPFIRNARAAVRTVKIANTAIGNAGAIQRPIIEALPAAARDGLDLQWVGGNPGQMQVQLISGALDVAFSGAIGTVDLNARGADLVLFGPGTNLHVRWIVRGDSPYREPRDLIGKRIAAQAEGSEQYKLARVAAAANGIELKKDVEVIFGPATANLALFERGDVEGVLVPEPTATRLVARGARQIAHLGELWQRINGTQLPTFLVGLAARRSWVEENREVATQIARLFTIANRAVHERPELLAEHRAALGVPDRETEALRLLPERVTGAFTTQWDQPLLELIDRQTAAAVAAGILPRGPERPFLVPSDVGGV</sequence>
<protein>
    <submittedName>
        <fullName evidence="5">ABC transporter substrate-binding protein</fullName>
    </submittedName>
</protein>
<accession>A0ABS5QJB0</accession>
<gene>
    <name evidence="5" type="ORF">KHU32_22165</name>
</gene>
<keyword evidence="6" id="KW-1185">Reference proteome</keyword>
<dbReference type="Pfam" id="PF13379">
    <property type="entry name" value="NMT1_2"/>
    <property type="match status" value="1"/>
</dbReference>
<evidence type="ECO:0000256" key="4">
    <source>
        <dbReference type="SAM" id="SignalP"/>
    </source>
</evidence>